<proteinExistence type="predicted"/>
<evidence type="ECO:0000313" key="1">
    <source>
        <dbReference type="EMBL" id="GAA4717247.1"/>
    </source>
</evidence>
<dbReference type="InterPro" id="IPR046037">
    <property type="entry name" value="DUF5995"/>
</dbReference>
<evidence type="ECO:0000313" key="2">
    <source>
        <dbReference type="Proteomes" id="UP001500556"/>
    </source>
</evidence>
<accession>A0ABP8XX66</accession>
<dbReference type="EMBL" id="BAABLO010000004">
    <property type="protein sequence ID" value="GAA4717247.1"/>
    <property type="molecule type" value="Genomic_DNA"/>
</dbReference>
<keyword evidence="2" id="KW-1185">Reference proteome</keyword>
<name>A0ABP8XX66_9MICO</name>
<dbReference type="Pfam" id="PF19458">
    <property type="entry name" value="DUF5995"/>
    <property type="match status" value="1"/>
</dbReference>
<sequence>MLQQVPGRGIGDVVSAMDARLLRMPPERTAQRLFLETYRRTTQAVGKAMEDAQFEDPEWVERWDVVFADLYLSALDLDLAGDSRVPRPWRLAFDAPASLPALRHVLLGINAHINYDLPQALLAVISDDDFADPVLVARRARDHERIDGVLSGRVADEDSELGAVSARSALDRLLQPLNRLSSKRFLREARQKVWHNTIELQRARLIGDDEYAARLAELEVLCAARIADLLAPGQVLLRLAVAGFGVTLPPARQEVRPFSADSSTSPPRAL</sequence>
<gene>
    <name evidence="1" type="ORF">GCM10025782_12930</name>
</gene>
<dbReference type="Proteomes" id="UP001500556">
    <property type="component" value="Unassembled WGS sequence"/>
</dbReference>
<organism evidence="1 2">
    <name type="scientific">Pedococcus ginsenosidimutans</name>
    <dbReference type="NCBI Taxonomy" id="490570"/>
    <lineage>
        <taxon>Bacteria</taxon>
        <taxon>Bacillati</taxon>
        <taxon>Actinomycetota</taxon>
        <taxon>Actinomycetes</taxon>
        <taxon>Micrococcales</taxon>
        <taxon>Intrasporangiaceae</taxon>
        <taxon>Pedococcus</taxon>
    </lineage>
</organism>
<reference evidence="2" key="1">
    <citation type="journal article" date="2019" name="Int. J. Syst. Evol. Microbiol.">
        <title>The Global Catalogue of Microorganisms (GCM) 10K type strain sequencing project: providing services to taxonomists for standard genome sequencing and annotation.</title>
        <authorList>
            <consortium name="The Broad Institute Genomics Platform"/>
            <consortium name="The Broad Institute Genome Sequencing Center for Infectious Disease"/>
            <person name="Wu L."/>
            <person name="Ma J."/>
        </authorList>
    </citation>
    <scope>NUCLEOTIDE SEQUENCE [LARGE SCALE GENOMIC DNA]</scope>
    <source>
        <strain evidence="2">JCM 18961</strain>
    </source>
</reference>
<protein>
    <submittedName>
        <fullName evidence="1">Uncharacterized protein</fullName>
    </submittedName>
</protein>
<comment type="caution">
    <text evidence="1">The sequence shown here is derived from an EMBL/GenBank/DDBJ whole genome shotgun (WGS) entry which is preliminary data.</text>
</comment>